<dbReference type="Pfam" id="PF02709">
    <property type="entry name" value="Glyco_transf_7C"/>
    <property type="match status" value="1"/>
</dbReference>
<evidence type="ECO:0000313" key="5">
    <source>
        <dbReference type="Proteomes" id="UP000012073"/>
    </source>
</evidence>
<feature type="transmembrane region" description="Helical" evidence="2">
    <location>
        <begin position="133"/>
        <end position="151"/>
    </location>
</feature>
<reference evidence="5" key="1">
    <citation type="journal article" date="2013" name="Proc. Natl. Acad. Sci. U.S.A.">
        <title>Genome structure and metabolic features in the red seaweed Chondrus crispus shed light on evolution of the Archaeplastida.</title>
        <authorList>
            <person name="Collen J."/>
            <person name="Porcel B."/>
            <person name="Carre W."/>
            <person name="Ball S.G."/>
            <person name="Chaparro C."/>
            <person name="Tonon T."/>
            <person name="Barbeyron T."/>
            <person name="Michel G."/>
            <person name="Noel B."/>
            <person name="Valentin K."/>
            <person name="Elias M."/>
            <person name="Artiguenave F."/>
            <person name="Arun A."/>
            <person name="Aury J.M."/>
            <person name="Barbosa-Neto J.F."/>
            <person name="Bothwell J.H."/>
            <person name="Bouget F.Y."/>
            <person name="Brillet L."/>
            <person name="Cabello-Hurtado F."/>
            <person name="Capella-Gutierrez S."/>
            <person name="Charrier B."/>
            <person name="Cladiere L."/>
            <person name="Cock J.M."/>
            <person name="Coelho S.M."/>
            <person name="Colleoni C."/>
            <person name="Czjzek M."/>
            <person name="Da Silva C."/>
            <person name="Delage L."/>
            <person name="Denoeud F."/>
            <person name="Deschamps P."/>
            <person name="Dittami S.M."/>
            <person name="Gabaldon T."/>
            <person name="Gachon C.M."/>
            <person name="Groisillier A."/>
            <person name="Herve C."/>
            <person name="Jabbari K."/>
            <person name="Katinka M."/>
            <person name="Kloareg B."/>
            <person name="Kowalczyk N."/>
            <person name="Labadie K."/>
            <person name="Leblanc C."/>
            <person name="Lopez P.J."/>
            <person name="McLachlan D.H."/>
            <person name="Meslet-Cladiere L."/>
            <person name="Moustafa A."/>
            <person name="Nehr Z."/>
            <person name="Nyvall Collen P."/>
            <person name="Panaud O."/>
            <person name="Partensky F."/>
            <person name="Poulain J."/>
            <person name="Rensing S.A."/>
            <person name="Rousvoal S."/>
            <person name="Samson G."/>
            <person name="Symeonidi A."/>
            <person name="Weissenbach J."/>
            <person name="Zambounis A."/>
            <person name="Wincker P."/>
            <person name="Boyen C."/>
        </authorList>
    </citation>
    <scope>NUCLEOTIDE SEQUENCE [LARGE SCALE GENOMIC DNA]</scope>
    <source>
        <strain evidence="5">cv. Stackhouse</strain>
    </source>
</reference>
<dbReference type="InterPro" id="IPR027791">
    <property type="entry name" value="Galactosyl_T_C"/>
</dbReference>
<keyword evidence="2" id="KW-0472">Membrane</keyword>
<dbReference type="PANTHER" id="PTHR40743:SF1">
    <property type="entry name" value="POSSIBLE GLYCOSYLTRANSFERASE"/>
    <property type="match status" value="1"/>
</dbReference>
<dbReference type="Gene3D" id="3.90.550.10">
    <property type="entry name" value="Spore Coat Polysaccharide Biosynthesis Protein SpsA, Chain A"/>
    <property type="match status" value="1"/>
</dbReference>
<keyword evidence="5" id="KW-1185">Reference proteome</keyword>
<accession>R7QGK1</accession>
<gene>
    <name evidence="4" type="ORF">CHC_T00004847001</name>
</gene>
<sequence>MLYGSADTVQYSTVGNTDSFTLSGTVQVQSTVSRAQSPFQALATPTNPRPSSPPGVRISTRLNLLPDLHAAPPHQRCDPIASTMRYAHMVRKYEAASTYDSAPPPRKFALSKHATTVVLDLRNFLRSILGPRLVLVLIAFPFILALFILFIRGTTHRKLIREAAVPGWEKYGYDQIRAGESKNSIFRTAIRLESYLNVLQKRRSFKVNSRTSISLVAACKNQKKSLTVALPAWEAVKEIDEIVLVDWGSTSDQWDDIPLLDTLIRTGRLSFIRIPDAGDWVLSRAYNLAARFVTSKHILRVDCDTYVNPHFVENHPRPGRREFYTIASGTERNENDRKLQGVWFARTDNFLKVGGYDERITEYGYEDLDLYDRFHRVAKLEQKGINLDMLKHSIIGHLLWEKERSHKISTRMNEAIAKIAVPWLSIYKASRGMDYSYSYSDKHLDVYAHIKRTPADPLSNKSEKEREELKRDVLQKALHDDYNIPWDILPSFTDDDLEFLATYFDDRTSKHIVIVCLDGVDTVSNVFNLVSAVQLGLASGRPIIAIWRGPNGSEIDQTDGAAVGQLFDLAATNELISQAADSRVATKYSLLETTRLIAAKEWPCIESFDVCAEKYDNAFSTLSEIVTIRRHVYDEVEAVPLNILKNGFLRLTNMTKIGNEETRALAYKSLVQSPIVRDQQATFSSEAAVGVIAETDTGIKQLAANARAKHRKAFAPGNKEEVPIVGAMHHAMRRELSRGKKSNEGYCEDETCSVEEVAKEVANVLSICNAKELFPPVKAAKREDWMTRGDVISMMCYYTRGLLYIAN</sequence>
<keyword evidence="1" id="KW-0808">Transferase</keyword>
<dbReference type="GeneID" id="17324138"/>
<dbReference type="Proteomes" id="UP000012073">
    <property type="component" value="Unassembled WGS sequence"/>
</dbReference>
<keyword evidence="2" id="KW-1133">Transmembrane helix</keyword>
<organism evidence="4 5">
    <name type="scientific">Chondrus crispus</name>
    <name type="common">Carrageen Irish moss</name>
    <name type="synonym">Polymorpha crispa</name>
    <dbReference type="NCBI Taxonomy" id="2769"/>
    <lineage>
        <taxon>Eukaryota</taxon>
        <taxon>Rhodophyta</taxon>
        <taxon>Florideophyceae</taxon>
        <taxon>Rhodymeniophycidae</taxon>
        <taxon>Gigartinales</taxon>
        <taxon>Gigartinaceae</taxon>
        <taxon>Chondrus</taxon>
    </lineage>
</organism>
<proteinExistence type="predicted"/>
<dbReference type="AlphaFoldDB" id="R7QGK1"/>
<evidence type="ECO:0000256" key="2">
    <source>
        <dbReference type="SAM" id="Phobius"/>
    </source>
</evidence>
<evidence type="ECO:0000259" key="3">
    <source>
        <dbReference type="Pfam" id="PF02709"/>
    </source>
</evidence>
<dbReference type="EMBL" id="HG001791">
    <property type="protein sequence ID" value="CDF36586.1"/>
    <property type="molecule type" value="Genomic_DNA"/>
</dbReference>
<dbReference type="Gramene" id="CDF36586">
    <property type="protein sequence ID" value="CDF36586"/>
    <property type="gene ID" value="CHC_T00004847001"/>
</dbReference>
<evidence type="ECO:0000313" key="4">
    <source>
        <dbReference type="EMBL" id="CDF36586.1"/>
    </source>
</evidence>
<dbReference type="PhylomeDB" id="R7QGK1"/>
<dbReference type="GO" id="GO:0016740">
    <property type="term" value="F:transferase activity"/>
    <property type="evidence" value="ECO:0007669"/>
    <property type="project" value="UniProtKB-KW"/>
</dbReference>
<dbReference type="InterPro" id="IPR029044">
    <property type="entry name" value="Nucleotide-diphossugar_trans"/>
</dbReference>
<dbReference type="RefSeq" id="XP_005716405.1">
    <property type="nucleotide sequence ID" value="XM_005716348.1"/>
</dbReference>
<protein>
    <recommendedName>
        <fullName evidence="3">Galactosyltransferase C-terminal domain-containing protein</fullName>
    </recommendedName>
</protein>
<dbReference type="OrthoDB" id="6037at2759"/>
<name>R7QGK1_CHOCR</name>
<dbReference type="PANTHER" id="PTHR40743">
    <property type="entry name" value="NUCLEOTIDE-DIPHOSPHO-SUGAR TRANSFERASE CONTAINING PROTEIN"/>
    <property type="match status" value="1"/>
</dbReference>
<keyword evidence="2" id="KW-0812">Transmembrane</keyword>
<dbReference type="SUPFAM" id="SSF53448">
    <property type="entry name" value="Nucleotide-diphospho-sugar transferases"/>
    <property type="match status" value="1"/>
</dbReference>
<dbReference type="KEGG" id="ccp:CHC_T00004847001"/>
<evidence type="ECO:0000256" key="1">
    <source>
        <dbReference type="ARBA" id="ARBA00022679"/>
    </source>
</evidence>
<feature type="domain" description="Galactosyltransferase C-terminal" evidence="3">
    <location>
        <begin position="340"/>
        <end position="376"/>
    </location>
</feature>